<feature type="transmembrane region" description="Helical" evidence="1">
    <location>
        <begin position="276"/>
        <end position="297"/>
    </location>
</feature>
<feature type="transmembrane region" description="Helical" evidence="1">
    <location>
        <begin position="66"/>
        <end position="85"/>
    </location>
</feature>
<accession>A0A5C4VMM5</accession>
<sequence>MSTTLPATHRGSLPAMVRIEAIRFLRHPLLLIGVLAAYGVEAWLILADSPTATDGEQYAVDLLSQPIIPAFFIGLTSLVVAARLTRSTEVAVEAMATAPGTEARRTLAVAGACVVPLVAGLGWLAEVLVLITVHPPHPHELWFGTVNDVYVWSILLALGPVACLGGALLGILVGRWLSFPGAPAVAVVLLVLLTMVGQLPYAYSEQGNLRVWVPWAMFHTGTMSDGKAWEGIPGYAQALVPGNPAAYLGYALALCALAVVGAVWHDRSARTVRLRLLAWGLVALAVALYLLAAFTGFEQMLVSEPLPLAA</sequence>
<protein>
    <submittedName>
        <fullName evidence="2">Uncharacterized protein</fullName>
    </submittedName>
</protein>
<feature type="transmembrane region" description="Helical" evidence="1">
    <location>
        <begin position="151"/>
        <end position="172"/>
    </location>
</feature>
<name>A0A5C4VMM5_9ACTN</name>
<dbReference type="OrthoDB" id="3778581at2"/>
<dbReference type="Proteomes" id="UP000313231">
    <property type="component" value="Unassembled WGS sequence"/>
</dbReference>
<organism evidence="2 3">
    <name type="scientific">Nocardioides albidus</name>
    <dbReference type="NCBI Taxonomy" id="1517589"/>
    <lineage>
        <taxon>Bacteria</taxon>
        <taxon>Bacillati</taxon>
        <taxon>Actinomycetota</taxon>
        <taxon>Actinomycetes</taxon>
        <taxon>Propionibacteriales</taxon>
        <taxon>Nocardioidaceae</taxon>
        <taxon>Nocardioides</taxon>
    </lineage>
</organism>
<feature type="transmembrane region" description="Helical" evidence="1">
    <location>
        <begin position="184"/>
        <end position="203"/>
    </location>
</feature>
<keyword evidence="1" id="KW-1133">Transmembrane helix</keyword>
<evidence type="ECO:0000313" key="2">
    <source>
        <dbReference type="EMBL" id="TNM36646.1"/>
    </source>
</evidence>
<keyword evidence="3" id="KW-1185">Reference proteome</keyword>
<feature type="transmembrane region" description="Helical" evidence="1">
    <location>
        <begin position="106"/>
        <end position="131"/>
    </location>
</feature>
<keyword evidence="1" id="KW-0812">Transmembrane</keyword>
<dbReference type="EMBL" id="VDMP01000027">
    <property type="protein sequence ID" value="TNM36646.1"/>
    <property type="molecule type" value="Genomic_DNA"/>
</dbReference>
<evidence type="ECO:0000256" key="1">
    <source>
        <dbReference type="SAM" id="Phobius"/>
    </source>
</evidence>
<dbReference type="RefSeq" id="WP_139624838.1">
    <property type="nucleotide sequence ID" value="NZ_VDMP01000027.1"/>
</dbReference>
<feature type="transmembrane region" description="Helical" evidence="1">
    <location>
        <begin position="28"/>
        <end position="46"/>
    </location>
</feature>
<keyword evidence="1" id="KW-0472">Membrane</keyword>
<reference evidence="2 3" key="1">
    <citation type="journal article" date="2016" name="Int. J. Syst. Evol. Microbiol.">
        <title>Nocardioides albidus sp. nov., an actinobacterium isolated from garden soil.</title>
        <authorList>
            <person name="Singh H."/>
            <person name="Du J."/>
            <person name="Trinh H."/>
            <person name="Won K."/>
            <person name="Yang J.E."/>
            <person name="Yin C."/>
            <person name="Kook M."/>
            <person name="Yi T.H."/>
        </authorList>
    </citation>
    <scope>NUCLEOTIDE SEQUENCE [LARGE SCALE GENOMIC DNA]</scope>
    <source>
        <strain evidence="2 3">CCTCC AB 2015297</strain>
    </source>
</reference>
<feature type="transmembrane region" description="Helical" evidence="1">
    <location>
        <begin position="245"/>
        <end position="264"/>
    </location>
</feature>
<comment type="caution">
    <text evidence="2">The sequence shown here is derived from an EMBL/GenBank/DDBJ whole genome shotgun (WGS) entry which is preliminary data.</text>
</comment>
<proteinExistence type="predicted"/>
<gene>
    <name evidence="2" type="ORF">FHP29_21225</name>
</gene>
<evidence type="ECO:0000313" key="3">
    <source>
        <dbReference type="Proteomes" id="UP000313231"/>
    </source>
</evidence>
<dbReference type="AlphaFoldDB" id="A0A5C4VMM5"/>